<name>A0A0E9QFS6_ANGAN</name>
<evidence type="ECO:0000313" key="2">
    <source>
        <dbReference type="EMBL" id="JAH14958.1"/>
    </source>
</evidence>
<proteinExistence type="predicted"/>
<keyword evidence="1" id="KW-0472">Membrane</keyword>
<accession>A0A0E9QFS6</accession>
<reference evidence="2" key="1">
    <citation type="submission" date="2014-11" db="EMBL/GenBank/DDBJ databases">
        <authorList>
            <person name="Amaro Gonzalez C."/>
        </authorList>
    </citation>
    <scope>NUCLEOTIDE SEQUENCE</scope>
</reference>
<keyword evidence="1" id="KW-1133">Transmembrane helix</keyword>
<sequence>MLSTGHSMSMLSTRSQLWTQAQFRSQLWSMLSTGHSYRASSVQITFMERAPCRSQLWSVVLVVSVSMTQWLIVHSS</sequence>
<feature type="transmembrane region" description="Helical" evidence="1">
    <location>
        <begin position="56"/>
        <end position="73"/>
    </location>
</feature>
<evidence type="ECO:0000256" key="1">
    <source>
        <dbReference type="SAM" id="Phobius"/>
    </source>
</evidence>
<reference evidence="2" key="2">
    <citation type="journal article" date="2015" name="Fish Shellfish Immunol.">
        <title>Early steps in the European eel (Anguilla anguilla)-Vibrio vulnificus interaction in the gills: Role of the RtxA13 toxin.</title>
        <authorList>
            <person name="Callol A."/>
            <person name="Pajuelo D."/>
            <person name="Ebbesson L."/>
            <person name="Teles M."/>
            <person name="MacKenzie S."/>
            <person name="Amaro C."/>
        </authorList>
    </citation>
    <scope>NUCLEOTIDE SEQUENCE</scope>
</reference>
<dbReference type="AlphaFoldDB" id="A0A0E9QFS6"/>
<keyword evidence="1" id="KW-0812">Transmembrane</keyword>
<protein>
    <submittedName>
        <fullName evidence="2">Uncharacterized protein</fullName>
    </submittedName>
</protein>
<organism evidence="2">
    <name type="scientific">Anguilla anguilla</name>
    <name type="common">European freshwater eel</name>
    <name type="synonym">Muraena anguilla</name>
    <dbReference type="NCBI Taxonomy" id="7936"/>
    <lineage>
        <taxon>Eukaryota</taxon>
        <taxon>Metazoa</taxon>
        <taxon>Chordata</taxon>
        <taxon>Craniata</taxon>
        <taxon>Vertebrata</taxon>
        <taxon>Euteleostomi</taxon>
        <taxon>Actinopterygii</taxon>
        <taxon>Neopterygii</taxon>
        <taxon>Teleostei</taxon>
        <taxon>Anguilliformes</taxon>
        <taxon>Anguillidae</taxon>
        <taxon>Anguilla</taxon>
    </lineage>
</organism>
<dbReference type="EMBL" id="GBXM01093619">
    <property type="protein sequence ID" value="JAH14958.1"/>
    <property type="molecule type" value="Transcribed_RNA"/>
</dbReference>